<dbReference type="AlphaFoldDB" id="A0A0L8FYM5"/>
<dbReference type="SUPFAM" id="SSF50978">
    <property type="entry name" value="WD40 repeat-like"/>
    <property type="match status" value="2"/>
</dbReference>
<dbReference type="PROSITE" id="PS50082">
    <property type="entry name" value="WD_REPEATS_2"/>
    <property type="match status" value="2"/>
</dbReference>
<dbReference type="EMBL" id="KQ425202">
    <property type="protein sequence ID" value="KOF69778.1"/>
    <property type="molecule type" value="Genomic_DNA"/>
</dbReference>
<keyword evidence="1" id="KW-0853">WD repeat</keyword>
<feature type="coiled-coil region" evidence="2">
    <location>
        <begin position="655"/>
        <end position="722"/>
    </location>
</feature>
<dbReference type="SMART" id="SM00320">
    <property type="entry name" value="WD40"/>
    <property type="match status" value="6"/>
</dbReference>
<accession>A0A0L8FYM5</accession>
<evidence type="ECO:0000256" key="1">
    <source>
        <dbReference type="PROSITE-ProRule" id="PRU00221"/>
    </source>
</evidence>
<feature type="coiled-coil region" evidence="2">
    <location>
        <begin position="836"/>
        <end position="891"/>
    </location>
</feature>
<dbReference type="Gene3D" id="2.130.10.10">
    <property type="entry name" value="YVTN repeat-like/Quinoprotein amine dehydrogenase"/>
    <property type="match status" value="3"/>
</dbReference>
<evidence type="ECO:0000256" key="2">
    <source>
        <dbReference type="SAM" id="Coils"/>
    </source>
</evidence>
<keyword evidence="2" id="KW-0175">Coiled coil</keyword>
<organism evidence="3">
    <name type="scientific">Octopus bimaculoides</name>
    <name type="common">California two-spotted octopus</name>
    <dbReference type="NCBI Taxonomy" id="37653"/>
    <lineage>
        <taxon>Eukaryota</taxon>
        <taxon>Metazoa</taxon>
        <taxon>Spiralia</taxon>
        <taxon>Lophotrochozoa</taxon>
        <taxon>Mollusca</taxon>
        <taxon>Cephalopoda</taxon>
        <taxon>Coleoidea</taxon>
        <taxon>Octopodiformes</taxon>
        <taxon>Octopoda</taxon>
        <taxon>Incirrata</taxon>
        <taxon>Octopodidae</taxon>
        <taxon>Octopus</taxon>
    </lineage>
</organism>
<dbReference type="InterPro" id="IPR001680">
    <property type="entry name" value="WD40_rpt"/>
</dbReference>
<feature type="repeat" description="WD" evidence="1">
    <location>
        <begin position="597"/>
        <end position="638"/>
    </location>
</feature>
<dbReference type="InterPro" id="IPR052993">
    <property type="entry name" value="CFA-57"/>
</dbReference>
<dbReference type="InterPro" id="IPR015943">
    <property type="entry name" value="WD40/YVTN_repeat-like_dom_sf"/>
</dbReference>
<reference evidence="3" key="1">
    <citation type="submission" date="2015-07" db="EMBL/GenBank/DDBJ databases">
        <title>MeaNS - Measles Nucleotide Surveillance Program.</title>
        <authorList>
            <person name="Tran T."/>
            <person name="Druce J."/>
        </authorList>
    </citation>
    <scope>NUCLEOTIDE SEQUENCE</scope>
    <source>
        <strain evidence="3">UCB-OBI-ISO-001</strain>
        <tissue evidence="3">Gonad</tissue>
    </source>
</reference>
<dbReference type="PROSITE" id="PS50294">
    <property type="entry name" value="WD_REPEATS_REGION"/>
    <property type="match status" value="2"/>
</dbReference>
<gene>
    <name evidence="3" type="ORF">OCBIM_22004100mg</name>
</gene>
<feature type="repeat" description="WD" evidence="1">
    <location>
        <begin position="471"/>
        <end position="512"/>
    </location>
</feature>
<dbReference type="OMA" id="CHTWLPD"/>
<dbReference type="Pfam" id="PF00400">
    <property type="entry name" value="WD40"/>
    <property type="match status" value="3"/>
</dbReference>
<dbReference type="OrthoDB" id="10251741at2759"/>
<proteinExistence type="predicted"/>
<dbReference type="STRING" id="37653.A0A0L8FYM5"/>
<sequence>MSISTATLKYLSGVNADIFTNVFYFDEQTILYSCGCHCVLYNIEEKTMKLFKTSQKGSEITAIAITTKRNYTAIALKCDTPTVNIFELYTSRKKKSLVYPELHSSKIISLCFSSDSRYLIALCDDLLGTLLYWAWEKSKLLISTNVTISDVPEVLYHVTFNPQDNLQLYVFGKGHLKSFRVAEGTVNHFNFPKIESQDFRCYCWDKNYRLLVGTNTARVLFIEGTDLVIDFKIYQYLGTSDESVMSHGVTAITTYSKGFITACGTKCVQFFGRIEDKDTYEFVRNVWLPSDVLESCQLCKQIIKWMVVNPSEDVLVIITDMKQLYSTGIVEPEMKCMSQASEFDVLVQPFHFKPITGCCVCSWKPFIATSSLDGSIKLWNYETFSLEFSKDFSEEVYSISMHPMGLFLLAGFNDKLRFMHILMDDLKSFQEFNIRMCTHCNFSRGGQMFAAVNNNFIQVYSSITFEMVANLKGHNDKVQTTAWFMDDNHLISCGLDGAVYDWELKTGKRIGQCVLKSCAYNDVVINPVNKNVYAVGSDNSLKEIHESDILRTFPTSGVVFTSIALSSSNTRLFVGTNNGYIKAIEYPPTLSGKLFDYPCHSLEVTHLVFTTDDRYLISVSKDATIALWKVNESESWSSKRKAIYCEEILIPISGLEEKNCLLAELNSRVDELVMENKFQMHFKDMHYNDNIKETTEIFIQEIEELKAKNEILQKDKNAQESKHCQELLDVSSKNYNELQKMEFVSDKKLIQEYEKYSYLYNNVVKQEESHKKRIRELQEKQERIRENMTQQYENKIKILKNRLDRCHEELFLKQKEHEEVTKQAEKDADMEIDFTVRNYKQQLVDEQKSNSKIKDENNILKKKLLSFPKELKESKEECKKYKAEIKRLNIIIYCLDKDIEHLQSELRTQDEGLQDEEKYFYESKLKNHALEMLKCELEYKKIIDLRQHIEQRETEICDMKEQIKAMQRELENFTHQFIIMDRATADTKQKLAATSQELDKERTELHKKTALLDRFLADLIDCTSFIQDPLRLKSSVKLLYQKYIDKNVGKIAATDPNIQIEWGKQRNHFEYSIHTLKSDLNNTVRMASLENEVLVNECSKMGDALKWEREKSRRYLNLVERTQ</sequence>
<protein>
    <submittedName>
        <fullName evidence="3">Uncharacterized protein</fullName>
    </submittedName>
</protein>
<dbReference type="PANTHER" id="PTHR32215:SF0">
    <property type="entry name" value="CILIA- AND FLAGELLA-ASSOCIATED PROTEIN 57"/>
    <property type="match status" value="1"/>
</dbReference>
<name>A0A0L8FYM5_OCTBM</name>
<feature type="coiled-coil region" evidence="2">
    <location>
        <begin position="760"/>
        <end position="809"/>
    </location>
</feature>
<dbReference type="InterPro" id="IPR036322">
    <property type="entry name" value="WD40_repeat_dom_sf"/>
</dbReference>
<dbReference type="PANTHER" id="PTHR32215">
    <property type="entry name" value="CILIA- AND FLAGELLA-ASSOCIATED PROTEIN 57"/>
    <property type="match status" value="1"/>
</dbReference>
<evidence type="ECO:0000313" key="3">
    <source>
        <dbReference type="EMBL" id="KOF69778.1"/>
    </source>
</evidence>